<dbReference type="EMBL" id="JAALDK010000003">
    <property type="protein sequence ID" value="NUY05526.1"/>
    <property type="molecule type" value="Genomic_DNA"/>
</dbReference>
<reference evidence="2 3" key="1">
    <citation type="submission" date="2020-02" db="EMBL/GenBank/DDBJ databases">
        <title>Paraburkholderia simonii sp. nov. and Paraburkholderia youngii sp. nov. Brazilian and Mexican Mimosa-associated rhizobia.</title>
        <authorList>
            <person name="Mavima L."/>
            <person name="Beukes C.W."/>
            <person name="Chan W.Y."/>
            <person name="Palmer M."/>
            <person name="De Meyer S.E."/>
            <person name="James E.K."/>
            <person name="Venter S.N."/>
            <person name="Steenkamp E.T."/>
        </authorList>
    </citation>
    <scope>NUCLEOTIDE SEQUENCE [LARGE SCALE GENOMIC DNA]</scope>
    <source>
        <strain evidence="2 3">JPY169</strain>
    </source>
</reference>
<organism evidence="2 3">
    <name type="scientific">Paraburkholderia youngii</name>
    <dbReference type="NCBI Taxonomy" id="2782701"/>
    <lineage>
        <taxon>Bacteria</taxon>
        <taxon>Pseudomonadati</taxon>
        <taxon>Pseudomonadota</taxon>
        <taxon>Betaproteobacteria</taxon>
        <taxon>Burkholderiales</taxon>
        <taxon>Burkholderiaceae</taxon>
        <taxon>Paraburkholderia</taxon>
    </lineage>
</organism>
<dbReference type="Pfam" id="PF01546">
    <property type="entry name" value="Peptidase_M20"/>
    <property type="match status" value="1"/>
</dbReference>
<keyword evidence="1 2" id="KW-0378">Hydrolase</keyword>
<dbReference type="PANTHER" id="PTHR32494">
    <property type="entry name" value="ALLANTOATE DEIMINASE-RELATED"/>
    <property type="match status" value="1"/>
</dbReference>
<protein>
    <submittedName>
        <fullName evidence="2">M20/M25/M40 family metallo-hydrolase</fullName>
    </submittedName>
</protein>
<proteinExistence type="predicted"/>
<dbReference type="PANTHER" id="PTHR32494:SF5">
    <property type="entry name" value="ALLANTOATE AMIDOHYDROLASE"/>
    <property type="match status" value="1"/>
</dbReference>
<dbReference type="InterPro" id="IPR002933">
    <property type="entry name" value="Peptidase_M20"/>
</dbReference>
<evidence type="ECO:0000256" key="1">
    <source>
        <dbReference type="ARBA" id="ARBA00022801"/>
    </source>
</evidence>
<dbReference type="GO" id="GO:0016813">
    <property type="term" value="F:hydrolase activity, acting on carbon-nitrogen (but not peptide) bonds, in linear amidines"/>
    <property type="evidence" value="ECO:0007669"/>
    <property type="project" value="InterPro"/>
</dbReference>
<comment type="caution">
    <text evidence="2">The sequence shown here is derived from an EMBL/GenBank/DDBJ whole genome shotgun (WGS) entry which is preliminary data.</text>
</comment>
<dbReference type="GeneID" id="301106314"/>
<dbReference type="InterPro" id="IPR010158">
    <property type="entry name" value="Amidase_Cbmase"/>
</dbReference>
<dbReference type="Gene3D" id="3.40.630.10">
    <property type="entry name" value="Zn peptidases"/>
    <property type="match status" value="1"/>
</dbReference>
<evidence type="ECO:0000313" key="2">
    <source>
        <dbReference type="EMBL" id="NUY05526.1"/>
    </source>
</evidence>
<evidence type="ECO:0000313" key="3">
    <source>
        <dbReference type="Proteomes" id="UP000594380"/>
    </source>
</evidence>
<gene>
    <name evidence="2" type="ORF">G5S42_38850</name>
</gene>
<dbReference type="SUPFAM" id="SSF53187">
    <property type="entry name" value="Zn-dependent exopeptidases"/>
    <property type="match status" value="1"/>
</dbReference>
<sequence length="112" mass="12163">MSDIAATFAADERVEATVRSTMRVPAIQFNHEIVDIVESSALSDGYKALRMTSGAMHDACRLSKVVATGMIFVPSRSGISHHEDEWTAPEQLEAGANLLCKSLLKLAGRCDR</sequence>
<dbReference type="Proteomes" id="UP000594380">
    <property type="component" value="Unassembled WGS sequence"/>
</dbReference>
<dbReference type="Gene3D" id="3.30.70.360">
    <property type="match status" value="1"/>
</dbReference>
<dbReference type="AlphaFoldDB" id="A0A7Y6K7R9"/>
<accession>A0A7Y6K7R9</accession>
<name>A0A7Y6K7R9_9BURK</name>
<dbReference type="RefSeq" id="WP_176112057.1">
    <property type="nucleotide sequence ID" value="NZ_JAALDK010000003.1"/>
</dbReference>